<gene>
    <name evidence="1" type="ORF">SS1G_09705</name>
</gene>
<protein>
    <submittedName>
        <fullName evidence="1">Uncharacterized protein</fullName>
    </submittedName>
</protein>
<dbReference type="GeneID" id="5485510"/>
<proteinExistence type="predicted"/>
<dbReference type="KEGG" id="ssl:SS1G_09705"/>
<organism evidence="1 2">
    <name type="scientific">Sclerotinia sclerotiorum (strain ATCC 18683 / 1980 / Ss-1)</name>
    <name type="common">White mold</name>
    <name type="synonym">Whetzelinia sclerotiorum</name>
    <dbReference type="NCBI Taxonomy" id="665079"/>
    <lineage>
        <taxon>Eukaryota</taxon>
        <taxon>Fungi</taxon>
        <taxon>Dikarya</taxon>
        <taxon>Ascomycota</taxon>
        <taxon>Pezizomycotina</taxon>
        <taxon>Leotiomycetes</taxon>
        <taxon>Helotiales</taxon>
        <taxon>Sclerotiniaceae</taxon>
        <taxon>Sclerotinia</taxon>
    </lineage>
</organism>
<evidence type="ECO:0000313" key="1">
    <source>
        <dbReference type="EMBL" id="EDN93838.1"/>
    </source>
</evidence>
<reference evidence="2" key="1">
    <citation type="journal article" date="2011" name="PLoS Genet.">
        <title>Genomic analysis of the necrotrophic fungal pathogens Sclerotinia sclerotiorum and Botrytis cinerea.</title>
        <authorList>
            <person name="Amselem J."/>
            <person name="Cuomo C.A."/>
            <person name="van Kan J.A."/>
            <person name="Viaud M."/>
            <person name="Benito E.P."/>
            <person name="Couloux A."/>
            <person name="Coutinho P.M."/>
            <person name="de Vries R.P."/>
            <person name="Dyer P.S."/>
            <person name="Fillinger S."/>
            <person name="Fournier E."/>
            <person name="Gout L."/>
            <person name="Hahn M."/>
            <person name="Kohn L."/>
            <person name="Lapalu N."/>
            <person name="Plummer K.M."/>
            <person name="Pradier J.M."/>
            <person name="Quevillon E."/>
            <person name="Sharon A."/>
            <person name="Simon A."/>
            <person name="ten Have A."/>
            <person name="Tudzynski B."/>
            <person name="Tudzynski P."/>
            <person name="Wincker P."/>
            <person name="Andrew M."/>
            <person name="Anthouard V."/>
            <person name="Beever R.E."/>
            <person name="Beffa R."/>
            <person name="Benoit I."/>
            <person name="Bouzid O."/>
            <person name="Brault B."/>
            <person name="Chen Z."/>
            <person name="Choquer M."/>
            <person name="Collemare J."/>
            <person name="Cotton P."/>
            <person name="Danchin E.G."/>
            <person name="Da Silva C."/>
            <person name="Gautier A."/>
            <person name="Giraud C."/>
            <person name="Giraud T."/>
            <person name="Gonzalez C."/>
            <person name="Grossetete S."/>
            <person name="Guldener U."/>
            <person name="Henrissat B."/>
            <person name="Howlett B.J."/>
            <person name="Kodira C."/>
            <person name="Kretschmer M."/>
            <person name="Lappartient A."/>
            <person name="Leroch M."/>
            <person name="Levis C."/>
            <person name="Mauceli E."/>
            <person name="Neuveglise C."/>
            <person name="Oeser B."/>
            <person name="Pearson M."/>
            <person name="Poulain J."/>
            <person name="Poussereau N."/>
            <person name="Quesneville H."/>
            <person name="Rascle C."/>
            <person name="Schumacher J."/>
            <person name="Segurens B."/>
            <person name="Sexton A."/>
            <person name="Silva E."/>
            <person name="Sirven C."/>
            <person name="Soanes D.M."/>
            <person name="Talbot N.J."/>
            <person name="Templeton M."/>
            <person name="Yandava C."/>
            <person name="Yarden O."/>
            <person name="Zeng Q."/>
            <person name="Rollins J.A."/>
            <person name="Lebrun M.H."/>
            <person name="Dickman M."/>
        </authorList>
    </citation>
    <scope>NUCLEOTIDE SEQUENCE [LARGE SCALE GENOMIC DNA]</scope>
    <source>
        <strain evidence="2">ATCC 18683 / 1980 / Ss-1</strain>
    </source>
</reference>
<accession>A7EWJ6</accession>
<dbReference type="InParanoid" id="A7EWJ6"/>
<dbReference type="AlphaFoldDB" id="A7EWJ6"/>
<dbReference type="EMBL" id="CH476634">
    <property type="protein sequence ID" value="EDN93838.1"/>
    <property type="molecule type" value="Genomic_DNA"/>
</dbReference>
<sequence length="77" mass="8737">MHGKRQIRRRKTLIRSSPKQKPLTWEIMVRALAKGFEGVTISSGVCVLDWEWRGEGIDFVEIGDKGGIDVERRLGGE</sequence>
<evidence type="ECO:0000313" key="2">
    <source>
        <dbReference type="Proteomes" id="UP000001312"/>
    </source>
</evidence>
<name>A7EWJ6_SCLS1</name>
<keyword evidence="2" id="KW-1185">Reference proteome</keyword>
<dbReference type="RefSeq" id="XP_001589072.1">
    <property type="nucleotide sequence ID" value="XM_001589022.1"/>
</dbReference>
<dbReference type="Proteomes" id="UP000001312">
    <property type="component" value="Unassembled WGS sequence"/>
</dbReference>